<evidence type="ECO:0000313" key="3">
    <source>
        <dbReference type="Proteomes" id="UP000191980"/>
    </source>
</evidence>
<proteinExistence type="predicted"/>
<keyword evidence="3" id="KW-1185">Reference proteome</keyword>
<evidence type="ECO:0000256" key="1">
    <source>
        <dbReference type="SAM" id="Phobius"/>
    </source>
</evidence>
<dbReference type="OrthoDB" id="6717649at2"/>
<protein>
    <recommendedName>
        <fullName evidence="4">Yip1 domain-containing protein</fullName>
    </recommendedName>
</protein>
<gene>
    <name evidence="2" type="ORF">AU255_07180</name>
</gene>
<feature type="transmembrane region" description="Helical" evidence="1">
    <location>
        <begin position="52"/>
        <end position="74"/>
    </location>
</feature>
<name>A0A1V8M7U1_9GAMM</name>
<comment type="caution">
    <text evidence="2">The sequence shown here is derived from an EMBL/GenBank/DDBJ whole genome shotgun (WGS) entry which is preliminary data.</text>
</comment>
<feature type="transmembrane region" description="Helical" evidence="1">
    <location>
        <begin position="141"/>
        <end position="165"/>
    </location>
</feature>
<keyword evidence="1" id="KW-0472">Membrane</keyword>
<keyword evidence="1" id="KW-0812">Transmembrane</keyword>
<evidence type="ECO:0008006" key="4">
    <source>
        <dbReference type="Google" id="ProtNLM"/>
    </source>
</evidence>
<keyword evidence="1" id="KW-1133">Transmembrane helix</keyword>
<evidence type="ECO:0000313" key="2">
    <source>
        <dbReference type="EMBL" id="OQK17640.1"/>
    </source>
</evidence>
<accession>A0A1V8M7U1</accession>
<dbReference type="AlphaFoldDB" id="A0A1V8M7U1"/>
<feature type="transmembrane region" description="Helical" evidence="1">
    <location>
        <begin position="86"/>
        <end position="105"/>
    </location>
</feature>
<feature type="transmembrane region" description="Helical" evidence="1">
    <location>
        <begin position="27"/>
        <end position="46"/>
    </location>
</feature>
<dbReference type="Proteomes" id="UP000191980">
    <property type="component" value="Unassembled WGS sequence"/>
</dbReference>
<organism evidence="2 3">
    <name type="scientific">Methyloprofundus sedimenti</name>
    <dbReference type="NCBI Taxonomy" id="1420851"/>
    <lineage>
        <taxon>Bacteria</taxon>
        <taxon>Pseudomonadati</taxon>
        <taxon>Pseudomonadota</taxon>
        <taxon>Gammaproteobacteria</taxon>
        <taxon>Methylococcales</taxon>
        <taxon>Methylococcaceae</taxon>
        <taxon>Methyloprofundus</taxon>
    </lineage>
</organism>
<sequence length="169" mass="18694">MYAYLKLLFNVCLFKKGPHEIPHSKQLLRLSTIAYALISYLLILLSSDSLSALFQVATELIITFSFAALILSIANKLQRFVQTTSTLLGTDAIISTFAIPILAILNQDPSNMLAILTMLALMIWNWLVTAHIIRHALNKSFSFALGIAFLYVFSASQIMGILFPISPAS</sequence>
<feature type="transmembrane region" description="Helical" evidence="1">
    <location>
        <begin position="111"/>
        <end position="129"/>
    </location>
</feature>
<dbReference type="EMBL" id="LPUF01000001">
    <property type="protein sequence ID" value="OQK17640.1"/>
    <property type="molecule type" value="Genomic_DNA"/>
</dbReference>
<dbReference type="STRING" id="1420851.AU255_07180"/>
<reference evidence="2 3" key="1">
    <citation type="submission" date="2015-12" db="EMBL/GenBank/DDBJ databases">
        <authorList>
            <person name="Shamseldin A."/>
            <person name="Moawad H."/>
            <person name="Abd El-Rahim W.M."/>
            <person name="Sadowsky M.J."/>
        </authorList>
    </citation>
    <scope>NUCLEOTIDE SEQUENCE [LARGE SCALE GENOMIC DNA]</scope>
    <source>
        <strain evidence="2 3">WF1</strain>
    </source>
</reference>